<evidence type="ECO:0000313" key="4">
    <source>
        <dbReference type="Proteomes" id="UP000476332"/>
    </source>
</evidence>
<gene>
    <name evidence="3" type="ORF">GTW51_04795</name>
</gene>
<feature type="transmembrane region" description="Helical" evidence="2">
    <location>
        <begin position="85"/>
        <end position="106"/>
    </location>
</feature>
<dbReference type="AlphaFoldDB" id="A0A6L9ME39"/>
<evidence type="ECO:0000256" key="1">
    <source>
        <dbReference type="SAM" id="MobiDB-lite"/>
    </source>
</evidence>
<accession>A0A6L9ME39</accession>
<feature type="compositionally biased region" description="Basic and acidic residues" evidence="1">
    <location>
        <begin position="32"/>
        <end position="47"/>
    </location>
</feature>
<keyword evidence="2" id="KW-1133">Transmembrane helix</keyword>
<feature type="transmembrane region" description="Helical" evidence="2">
    <location>
        <begin position="61"/>
        <end position="79"/>
    </location>
</feature>
<evidence type="ECO:0000313" key="3">
    <source>
        <dbReference type="EMBL" id="NDV86017.1"/>
    </source>
</evidence>
<keyword evidence="2" id="KW-0812">Transmembrane</keyword>
<proteinExistence type="predicted"/>
<evidence type="ECO:0008006" key="5">
    <source>
        <dbReference type="Google" id="ProtNLM"/>
    </source>
</evidence>
<dbReference type="EMBL" id="JAAAMJ010000002">
    <property type="protein sequence ID" value="NDV86017.1"/>
    <property type="molecule type" value="Genomic_DNA"/>
</dbReference>
<dbReference type="InterPro" id="IPR032820">
    <property type="entry name" value="ATPase_put"/>
</dbReference>
<feature type="region of interest" description="Disordered" evidence="1">
    <location>
        <begin position="32"/>
        <end position="52"/>
    </location>
</feature>
<evidence type="ECO:0000256" key="2">
    <source>
        <dbReference type="SAM" id="Phobius"/>
    </source>
</evidence>
<dbReference type="RefSeq" id="WP_163042768.1">
    <property type="nucleotide sequence ID" value="NZ_JAAAMJ010000002.1"/>
</dbReference>
<keyword evidence="4" id="KW-1185">Reference proteome</keyword>
<keyword evidence="2" id="KW-0472">Membrane</keyword>
<comment type="caution">
    <text evidence="3">The sequence shown here is derived from an EMBL/GenBank/DDBJ whole genome shotgun (WGS) entry which is preliminary data.</text>
</comment>
<dbReference type="Proteomes" id="UP000476332">
    <property type="component" value="Unassembled WGS sequence"/>
</dbReference>
<sequence length="127" mass="12936">MAANNPNDPDPTLLPVDDAALAARREALARRIADQRKRLPENREPADRSQGMQGVAQGLKIASEFVAGILVGAAIGYLIDMLAGTSPFGLIIFLMIGFAAGVLNVIRGASGTGPAGGPPGSGTSTPD</sequence>
<protein>
    <recommendedName>
        <fullName evidence="5">ATP synthase protein I</fullName>
    </recommendedName>
</protein>
<reference evidence="3 4" key="1">
    <citation type="submission" date="2020-01" db="EMBL/GenBank/DDBJ databases">
        <title>Genomes of bacteria type strains.</title>
        <authorList>
            <person name="Chen J."/>
            <person name="Zhu S."/>
            <person name="Chen J."/>
        </authorList>
    </citation>
    <scope>NUCLEOTIDE SEQUENCE [LARGE SCALE GENOMIC DNA]</scope>
    <source>
        <strain evidence="3 4">KCTC 52919</strain>
    </source>
</reference>
<organism evidence="3 4">
    <name type="scientific">Aurantimonas aggregata</name>
    <dbReference type="NCBI Taxonomy" id="2047720"/>
    <lineage>
        <taxon>Bacteria</taxon>
        <taxon>Pseudomonadati</taxon>
        <taxon>Pseudomonadota</taxon>
        <taxon>Alphaproteobacteria</taxon>
        <taxon>Hyphomicrobiales</taxon>
        <taxon>Aurantimonadaceae</taxon>
        <taxon>Aurantimonas</taxon>
    </lineage>
</organism>
<dbReference type="Pfam" id="PF09527">
    <property type="entry name" value="ATPase_gene1"/>
    <property type="match status" value="1"/>
</dbReference>
<name>A0A6L9ME39_9HYPH</name>